<proteinExistence type="predicted"/>
<dbReference type="STRING" id="1406840.Q763_13535"/>
<evidence type="ECO:0000256" key="1">
    <source>
        <dbReference type="SAM" id="Phobius"/>
    </source>
</evidence>
<dbReference type="eggNOG" id="COG1950">
    <property type="taxonomic scope" value="Bacteria"/>
</dbReference>
<dbReference type="AlphaFoldDB" id="A0A0A2LI27"/>
<dbReference type="RefSeq" id="WP_035135103.1">
    <property type="nucleotide sequence ID" value="NZ_JRLV01000016.1"/>
</dbReference>
<organism evidence="2 3">
    <name type="scientific">Flavobacterium beibuense F44-8</name>
    <dbReference type="NCBI Taxonomy" id="1406840"/>
    <lineage>
        <taxon>Bacteria</taxon>
        <taxon>Pseudomonadati</taxon>
        <taxon>Bacteroidota</taxon>
        <taxon>Flavobacteriia</taxon>
        <taxon>Flavobacteriales</taxon>
        <taxon>Flavobacteriaceae</taxon>
        <taxon>Flavobacterium</taxon>
    </lineage>
</organism>
<keyword evidence="1" id="KW-0812">Transmembrane</keyword>
<dbReference type="PANTHER" id="PTHR37309:SF1">
    <property type="entry name" value="SLR0284 PROTEIN"/>
    <property type="match status" value="1"/>
</dbReference>
<evidence type="ECO:0000313" key="3">
    <source>
        <dbReference type="Proteomes" id="UP000030129"/>
    </source>
</evidence>
<gene>
    <name evidence="2" type="ORF">Q763_13535</name>
</gene>
<comment type="caution">
    <text evidence="2">The sequence shown here is derived from an EMBL/GenBank/DDBJ whole genome shotgun (WGS) entry which is preliminary data.</text>
</comment>
<name>A0A0A2LI27_9FLAO</name>
<sequence length="116" mass="12800">MKTLIKIFFTTVFVLVLANLLPGVNVTNWITALLVAVVLGLLNIFIKPILVLFTLPATIFTLGLFLLVINAIIILLCDELVPGFTVDGFWYALLFSLLLSFCQSLVVGLSEKESRN</sequence>
<dbReference type="Pfam" id="PF04020">
    <property type="entry name" value="Phage_holin_4_2"/>
    <property type="match status" value="1"/>
</dbReference>
<accession>A0A0A2LI27</accession>
<evidence type="ECO:0000313" key="2">
    <source>
        <dbReference type="EMBL" id="KGO79564.1"/>
    </source>
</evidence>
<feature type="transmembrane region" description="Helical" evidence="1">
    <location>
        <begin position="53"/>
        <end position="76"/>
    </location>
</feature>
<reference evidence="2 3" key="1">
    <citation type="submission" date="2013-09" db="EMBL/GenBank/DDBJ databases">
        <authorList>
            <person name="Zeng Z."/>
            <person name="Chen C."/>
        </authorList>
    </citation>
    <scope>NUCLEOTIDE SEQUENCE [LARGE SCALE GENOMIC DNA]</scope>
    <source>
        <strain evidence="2 3">F44-8</strain>
    </source>
</reference>
<keyword evidence="3" id="KW-1185">Reference proteome</keyword>
<dbReference type="PANTHER" id="PTHR37309">
    <property type="entry name" value="SLR0284 PROTEIN"/>
    <property type="match status" value="1"/>
</dbReference>
<dbReference type="EMBL" id="JRLV01000016">
    <property type="protein sequence ID" value="KGO79564.1"/>
    <property type="molecule type" value="Genomic_DNA"/>
</dbReference>
<dbReference type="InterPro" id="IPR007165">
    <property type="entry name" value="Phage_holin_4_2"/>
</dbReference>
<feature type="transmembrane region" description="Helical" evidence="1">
    <location>
        <begin position="88"/>
        <end position="109"/>
    </location>
</feature>
<dbReference type="Proteomes" id="UP000030129">
    <property type="component" value="Unassembled WGS sequence"/>
</dbReference>
<protein>
    <submittedName>
        <fullName evidence="2">Membrane protein</fullName>
    </submittedName>
</protein>
<keyword evidence="1" id="KW-0472">Membrane</keyword>
<feature type="transmembrane region" description="Helical" evidence="1">
    <location>
        <begin position="28"/>
        <end position="46"/>
    </location>
</feature>
<keyword evidence="1" id="KW-1133">Transmembrane helix</keyword>